<reference evidence="4" key="1">
    <citation type="submission" date="2020-06" db="EMBL/GenBank/DDBJ databases">
        <authorList>
            <consortium name="Plant Systems Biology data submission"/>
        </authorList>
    </citation>
    <scope>NUCLEOTIDE SEQUENCE</scope>
    <source>
        <strain evidence="4">D6</strain>
    </source>
</reference>
<dbReference type="PANTHER" id="PTHR43625">
    <property type="entry name" value="AFLATOXIN B1 ALDEHYDE REDUCTASE"/>
    <property type="match status" value="1"/>
</dbReference>
<dbReference type="Proteomes" id="UP001153069">
    <property type="component" value="Unassembled WGS sequence"/>
</dbReference>
<feature type="domain" description="NADP-dependent oxidoreductase" evidence="3">
    <location>
        <begin position="96"/>
        <end position="391"/>
    </location>
</feature>
<proteinExistence type="predicted"/>
<evidence type="ECO:0000256" key="1">
    <source>
        <dbReference type="ARBA" id="ARBA00023002"/>
    </source>
</evidence>
<evidence type="ECO:0000256" key="2">
    <source>
        <dbReference type="SAM" id="SignalP"/>
    </source>
</evidence>
<dbReference type="Pfam" id="PF00248">
    <property type="entry name" value="Aldo_ket_red"/>
    <property type="match status" value="1"/>
</dbReference>
<evidence type="ECO:0000313" key="5">
    <source>
        <dbReference type="Proteomes" id="UP001153069"/>
    </source>
</evidence>
<keyword evidence="2" id="KW-0732">Signal</keyword>
<dbReference type="EMBL" id="CAICTM010000663">
    <property type="protein sequence ID" value="CAB9514615.1"/>
    <property type="molecule type" value="Genomic_DNA"/>
</dbReference>
<gene>
    <name evidence="4" type="ORF">SEMRO_664_G183700.1</name>
</gene>
<dbReference type="InterPro" id="IPR018170">
    <property type="entry name" value="Aldo/ket_reductase_CS"/>
</dbReference>
<dbReference type="CDD" id="cd19093">
    <property type="entry name" value="AKR_AtPLR-like"/>
    <property type="match status" value="1"/>
</dbReference>
<organism evidence="4 5">
    <name type="scientific">Seminavis robusta</name>
    <dbReference type="NCBI Taxonomy" id="568900"/>
    <lineage>
        <taxon>Eukaryota</taxon>
        <taxon>Sar</taxon>
        <taxon>Stramenopiles</taxon>
        <taxon>Ochrophyta</taxon>
        <taxon>Bacillariophyta</taxon>
        <taxon>Bacillariophyceae</taxon>
        <taxon>Bacillariophycidae</taxon>
        <taxon>Naviculales</taxon>
        <taxon>Naviculaceae</taxon>
        <taxon>Seminavis</taxon>
    </lineage>
</organism>
<dbReference type="InterPro" id="IPR036812">
    <property type="entry name" value="NAD(P)_OxRdtase_dom_sf"/>
</dbReference>
<dbReference type="PROSITE" id="PS51318">
    <property type="entry name" value="TAT"/>
    <property type="match status" value="1"/>
</dbReference>
<dbReference type="PANTHER" id="PTHR43625:SF5">
    <property type="entry name" value="PYRIDOXAL REDUCTASE, CHLOROPLASTIC"/>
    <property type="match status" value="1"/>
</dbReference>
<accession>A0A9N8HJI6</accession>
<dbReference type="GO" id="GO:0005737">
    <property type="term" value="C:cytoplasm"/>
    <property type="evidence" value="ECO:0007669"/>
    <property type="project" value="TreeGrafter"/>
</dbReference>
<protein>
    <submittedName>
        <fullName evidence="4">Uncharacterized oxidoreductase At1g06690, chloroplastic</fullName>
    </submittedName>
</protein>
<dbReference type="Gene3D" id="3.20.20.100">
    <property type="entry name" value="NADP-dependent oxidoreductase domain"/>
    <property type="match status" value="1"/>
</dbReference>
<dbReference type="PROSITE" id="PS00062">
    <property type="entry name" value="ALDOKETO_REDUCTASE_2"/>
    <property type="match status" value="1"/>
</dbReference>
<keyword evidence="1" id="KW-0560">Oxidoreductase</keyword>
<keyword evidence="5" id="KW-1185">Reference proteome</keyword>
<sequence>MKLSTSLFLVATAAAAKWSVSAFGLTHPLAANHGRQTCEFSVSVSMAKEDVGADDGFSRRDFLAATAGTTAATAGLWTPSSALAADDAAATLKLPPLGLGAWAWGDSFFWGYDKKEDQELQRVFDYAVANSKTSTTLFDTAELYGFGRSESLLGEFSKSIPEGKQVQIATKFAALPTRTKPENVLKACEASQKRLGGQPIDLYQIHFPNAWSNEEYWDGLAEAYERGLVKAVGVSNYGVDATRACHAALAKRGIPLASNQIQLSLLYTHPLQNGLMETCRELGVQVLSYSPLGLGMLTGKYTRDNPPKGPRKKLFDRLQDTPDFANLLTVMDQVGSQHGSATKAQVAINWARAKGSIPIPGARTVRQVQSNYDSLDWLLSKEEEQILDEAAEKVTSFVQPSEGPFPKKDVNTGLIMFDS</sequence>
<dbReference type="OrthoDB" id="2310150at2759"/>
<name>A0A9N8HJI6_9STRA</name>
<dbReference type="InterPro" id="IPR020471">
    <property type="entry name" value="AKR"/>
</dbReference>
<feature type="signal peptide" evidence="2">
    <location>
        <begin position="1"/>
        <end position="22"/>
    </location>
</feature>
<dbReference type="GO" id="GO:0016491">
    <property type="term" value="F:oxidoreductase activity"/>
    <property type="evidence" value="ECO:0007669"/>
    <property type="project" value="UniProtKB-KW"/>
</dbReference>
<dbReference type="AlphaFoldDB" id="A0A9N8HJI6"/>
<feature type="chain" id="PRO_5040331653" evidence="2">
    <location>
        <begin position="23"/>
        <end position="419"/>
    </location>
</feature>
<dbReference type="SUPFAM" id="SSF51430">
    <property type="entry name" value="NAD(P)-linked oxidoreductase"/>
    <property type="match status" value="1"/>
</dbReference>
<evidence type="ECO:0000259" key="3">
    <source>
        <dbReference type="Pfam" id="PF00248"/>
    </source>
</evidence>
<dbReference type="PRINTS" id="PR00069">
    <property type="entry name" value="ALDKETRDTASE"/>
</dbReference>
<comment type="caution">
    <text evidence="4">The sequence shown here is derived from an EMBL/GenBank/DDBJ whole genome shotgun (WGS) entry which is preliminary data.</text>
</comment>
<dbReference type="InterPro" id="IPR023210">
    <property type="entry name" value="NADP_OxRdtase_dom"/>
</dbReference>
<dbReference type="InterPro" id="IPR006311">
    <property type="entry name" value="TAT_signal"/>
</dbReference>
<dbReference type="InterPro" id="IPR050791">
    <property type="entry name" value="Aldo-Keto_reductase"/>
</dbReference>
<evidence type="ECO:0000313" key="4">
    <source>
        <dbReference type="EMBL" id="CAB9514615.1"/>
    </source>
</evidence>